<keyword evidence="10" id="KW-0479">Metal-binding</keyword>
<dbReference type="SUPFAM" id="SSF55447">
    <property type="entry name" value="CO dehydrogenase flavoprotein C-terminal domain-like"/>
    <property type="match status" value="1"/>
</dbReference>
<dbReference type="InterPro" id="IPR002346">
    <property type="entry name" value="Mopterin_DH_FAD-bd"/>
</dbReference>
<dbReference type="GO" id="GO:0016020">
    <property type="term" value="C:membrane"/>
    <property type="evidence" value="ECO:0007669"/>
    <property type="project" value="UniProtKB-SubCell"/>
</dbReference>
<keyword evidence="9" id="KW-0001">2Fe-2S</keyword>
<dbReference type="Pfam" id="PF00664">
    <property type="entry name" value="ABC_membrane"/>
    <property type="match status" value="1"/>
</dbReference>
<dbReference type="PROSITE" id="PS50893">
    <property type="entry name" value="ABC_TRANSPORTER_2"/>
    <property type="match status" value="1"/>
</dbReference>
<evidence type="ECO:0000256" key="5">
    <source>
        <dbReference type="ARBA" id="ARBA00022448"/>
    </source>
</evidence>
<feature type="transmembrane region" description="Helical" evidence="20">
    <location>
        <begin position="371"/>
        <end position="388"/>
    </location>
</feature>
<dbReference type="InterPro" id="IPR027417">
    <property type="entry name" value="P-loop_NTPase"/>
</dbReference>
<evidence type="ECO:0008006" key="26">
    <source>
        <dbReference type="Google" id="ProtNLM"/>
    </source>
</evidence>
<dbReference type="GO" id="GO:0005524">
    <property type="term" value="F:ATP binding"/>
    <property type="evidence" value="ECO:0007669"/>
    <property type="project" value="UniProtKB-KW"/>
</dbReference>
<accession>A0A814VQA0</accession>
<dbReference type="InterPro" id="IPR011527">
    <property type="entry name" value="ABC1_TM_dom"/>
</dbReference>
<evidence type="ECO:0000256" key="18">
    <source>
        <dbReference type="ARBA" id="ARBA00023136"/>
    </source>
</evidence>
<dbReference type="Pfam" id="PF20256">
    <property type="entry name" value="MoCoBD_2"/>
    <property type="match status" value="1"/>
</dbReference>
<evidence type="ECO:0000256" key="19">
    <source>
        <dbReference type="ARBA" id="ARBA00034078"/>
    </source>
</evidence>
<evidence type="ECO:0000256" key="10">
    <source>
        <dbReference type="ARBA" id="ARBA00022723"/>
    </source>
</evidence>
<evidence type="ECO:0000259" key="23">
    <source>
        <dbReference type="PROSITE" id="PS51387"/>
    </source>
</evidence>
<dbReference type="Gene3D" id="1.20.1560.10">
    <property type="entry name" value="ABC transporter type 1, transmembrane domain"/>
    <property type="match status" value="2"/>
</dbReference>
<evidence type="ECO:0000259" key="21">
    <source>
        <dbReference type="PROSITE" id="PS50893"/>
    </source>
</evidence>
<dbReference type="SMART" id="SM00382">
    <property type="entry name" value="AAA"/>
    <property type="match status" value="1"/>
</dbReference>
<evidence type="ECO:0000313" key="24">
    <source>
        <dbReference type="EMBL" id="CAF1190367.1"/>
    </source>
</evidence>
<dbReference type="Pfam" id="PF00005">
    <property type="entry name" value="ABC_tran"/>
    <property type="match status" value="1"/>
</dbReference>
<evidence type="ECO:0000256" key="1">
    <source>
        <dbReference type="ARBA" id="ARBA00001924"/>
    </source>
</evidence>
<dbReference type="Proteomes" id="UP000663882">
    <property type="component" value="Unassembled WGS sequence"/>
</dbReference>
<dbReference type="SUPFAM" id="SSF56003">
    <property type="entry name" value="Molybdenum cofactor-binding domain"/>
    <property type="match status" value="1"/>
</dbReference>
<dbReference type="FunFam" id="3.30.365.10:FF:000003">
    <property type="entry name" value="Aldehyde oxidase 1"/>
    <property type="match status" value="1"/>
</dbReference>
<dbReference type="InterPro" id="IPR008274">
    <property type="entry name" value="AldOxase/xan_DH_MoCoBD1"/>
</dbReference>
<comment type="caution">
    <text evidence="24">The sequence shown here is derived from an EMBL/GenBank/DDBJ whole genome shotgun (WGS) entry which is preliminary data.</text>
</comment>
<dbReference type="SMART" id="SM01092">
    <property type="entry name" value="CO_deh_flav_C"/>
    <property type="match status" value="1"/>
</dbReference>
<dbReference type="GO" id="GO:0016887">
    <property type="term" value="F:ATP hydrolysis activity"/>
    <property type="evidence" value="ECO:0007669"/>
    <property type="project" value="InterPro"/>
</dbReference>
<evidence type="ECO:0000256" key="7">
    <source>
        <dbReference type="ARBA" id="ARBA00022630"/>
    </source>
</evidence>
<evidence type="ECO:0000313" key="25">
    <source>
        <dbReference type="Proteomes" id="UP000663882"/>
    </source>
</evidence>
<dbReference type="InterPro" id="IPR016208">
    <property type="entry name" value="Ald_Oxase/xanthine_DH-like"/>
</dbReference>
<keyword evidence="15" id="KW-0560">Oxidoreductase</keyword>
<dbReference type="InterPro" id="IPR046867">
    <property type="entry name" value="AldOxase/xan_DH_MoCoBD2"/>
</dbReference>
<evidence type="ECO:0000256" key="17">
    <source>
        <dbReference type="ARBA" id="ARBA00023014"/>
    </source>
</evidence>
<dbReference type="InterPro" id="IPR000674">
    <property type="entry name" value="Ald_Oxase/Xan_DH_a/b"/>
</dbReference>
<keyword evidence="8 20" id="KW-0812">Transmembrane</keyword>
<organism evidence="24 25">
    <name type="scientific">Rotaria sordida</name>
    <dbReference type="NCBI Taxonomy" id="392033"/>
    <lineage>
        <taxon>Eukaryota</taxon>
        <taxon>Metazoa</taxon>
        <taxon>Spiralia</taxon>
        <taxon>Gnathifera</taxon>
        <taxon>Rotifera</taxon>
        <taxon>Eurotatoria</taxon>
        <taxon>Bdelloidea</taxon>
        <taxon>Philodinida</taxon>
        <taxon>Philodinidae</taxon>
        <taxon>Rotaria</taxon>
    </lineage>
</organism>
<evidence type="ECO:0000256" key="8">
    <source>
        <dbReference type="ARBA" id="ARBA00022692"/>
    </source>
</evidence>
<proteinExistence type="inferred from homology"/>
<dbReference type="Pfam" id="PF03450">
    <property type="entry name" value="CO_deh_flav_C"/>
    <property type="match status" value="1"/>
</dbReference>
<dbReference type="EMBL" id="CAJNOO010001715">
    <property type="protein sequence ID" value="CAF1190367.1"/>
    <property type="molecule type" value="Genomic_DNA"/>
</dbReference>
<keyword evidence="17" id="KW-0411">Iron-sulfur</keyword>
<dbReference type="OrthoDB" id="8300278at2759"/>
<dbReference type="Gene3D" id="3.90.1170.50">
    <property type="entry name" value="Aldehyde oxidase/xanthine dehydrogenase, a/b hammerhead"/>
    <property type="match status" value="1"/>
</dbReference>
<dbReference type="Gene3D" id="3.30.390.50">
    <property type="entry name" value="CO dehydrogenase flavoprotein, C-terminal domain"/>
    <property type="match status" value="1"/>
</dbReference>
<evidence type="ECO:0000259" key="22">
    <source>
        <dbReference type="PROSITE" id="PS50929"/>
    </source>
</evidence>
<keyword evidence="14 20" id="KW-1133">Transmembrane helix</keyword>
<feature type="domain" description="FAD-binding PCMH-type" evidence="23">
    <location>
        <begin position="419"/>
        <end position="602"/>
    </location>
</feature>
<evidence type="ECO:0000256" key="16">
    <source>
        <dbReference type="ARBA" id="ARBA00023004"/>
    </source>
</evidence>
<dbReference type="PROSITE" id="PS51387">
    <property type="entry name" value="FAD_PCMH"/>
    <property type="match status" value="1"/>
</dbReference>
<dbReference type="FunFam" id="3.30.365.10:FF:000004">
    <property type="entry name" value="Xanthine dehydrogenase oxidase"/>
    <property type="match status" value="1"/>
</dbReference>
<dbReference type="GO" id="GO:0005506">
    <property type="term" value="F:iron ion binding"/>
    <property type="evidence" value="ECO:0007669"/>
    <property type="project" value="InterPro"/>
</dbReference>
<comment type="similarity">
    <text evidence="4">Belongs to the xanthine dehydrogenase family.</text>
</comment>
<dbReference type="SUPFAM" id="SSF54665">
    <property type="entry name" value="CO dehydrogenase molybdoprotein N-domain-like"/>
    <property type="match status" value="1"/>
</dbReference>
<dbReference type="PROSITE" id="PS50929">
    <property type="entry name" value="ABC_TM1F"/>
    <property type="match status" value="1"/>
</dbReference>
<dbReference type="GO" id="GO:0071949">
    <property type="term" value="F:FAD binding"/>
    <property type="evidence" value="ECO:0007669"/>
    <property type="project" value="InterPro"/>
</dbReference>
<dbReference type="PANTHER" id="PTHR45444">
    <property type="entry name" value="XANTHINE DEHYDROGENASE"/>
    <property type="match status" value="1"/>
</dbReference>
<evidence type="ECO:0000256" key="12">
    <source>
        <dbReference type="ARBA" id="ARBA00022827"/>
    </source>
</evidence>
<protein>
    <recommendedName>
        <fullName evidence="26">Xanthine dehydrogenase</fullName>
    </recommendedName>
</protein>
<dbReference type="InterPro" id="IPR017871">
    <property type="entry name" value="ABC_transporter-like_CS"/>
</dbReference>
<dbReference type="Gene3D" id="3.30.43.10">
    <property type="entry name" value="Uridine Diphospho-n-acetylenolpyruvylglucosamine Reductase, domain 2"/>
    <property type="match status" value="1"/>
</dbReference>
<evidence type="ECO:0000256" key="6">
    <source>
        <dbReference type="ARBA" id="ARBA00022505"/>
    </source>
</evidence>
<dbReference type="Pfam" id="PF01315">
    <property type="entry name" value="Ald_Xan_dh_C"/>
    <property type="match status" value="1"/>
</dbReference>
<keyword evidence="7" id="KW-0285">Flavoprotein</keyword>
<dbReference type="Pfam" id="PF00941">
    <property type="entry name" value="FAD_binding_5"/>
    <property type="match status" value="1"/>
</dbReference>
<evidence type="ECO:0000256" key="3">
    <source>
        <dbReference type="ARBA" id="ARBA00004141"/>
    </source>
</evidence>
<dbReference type="Gene3D" id="3.40.50.300">
    <property type="entry name" value="P-loop containing nucleotide triphosphate hydrolases"/>
    <property type="match status" value="1"/>
</dbReference>
<evidence type="ECO:0000256" key="4">
    <source>
        <dbReference type="ARBA" id="ARBA00006849"/>
    </source>
</evidence>
<dbReference type="SMART" id="SM01008">
    <property type="entry name" value="Ald_Xan_dh_C"/>
    <property type="match status" value="1"/>
</dbReference>
<comment type="cofactor">
    <cofactor evidence="1">
        <name>Mo-molybdopterin</name>
        <dbReference type="ChEBI" id="CHEBI:71302"/>
    </cofactor>
</comment>
<comment type="subcellular location">
    <subcellularLocation>
        <location evidence="3">Membrane</location>
        <topology evidence="3">Multi-pass membrane protein</topology>
    </subcellularLocation>
</comment>
<evidence type="ECO:0000256" key="2">
    <source>
        <dbReference type="ARBA" id="ARBA00001974"/>
    </source>
</evidence>
<feature type="domain" description="ABC transmembrane type-1" evidence="22">
    <location>
        <begin position="288"/>
        <end position="398"/>
    </location>
</feature>
<evidence type="ECO:0000256" key="14">
    <source>
        <dbReference type="ARBA" id="ARBA00022989"/>
    </source>
</evidence>
<evidence type="ECO:0000256" key="13">
    <source>
        <dbReference type="ARBA" id="ARBA00022840"/>
    </source>
</evidence>
<comment type="cofactor">
    <cofactor evidence="2">
        <name>FAD</name>
        <dbReference type="ChEBI" id="CHEBI:57692"/>
    </cofactor>
</comment>
<reference evidence="24" key="1">
    <citation type="submission" date="2021-02" db="EMBL/GenBank/DDBJ databases">
        <authorList>
            <person name="Nowell W R."/>
        </authorList>
    </citation>
    <scope>NUCLEOTIDE SEQUENCE</scope>
</reference>
<dbReference type="InterPro" id="IPR016167">
    <property type="entry name" value="FAD-bd_PCMH_sub1"/>
</dbReference>
<dbReference type="SUPFAM" id="SSF52540">
    <property type="entry name" value="P-loop containing nucleoside triphosphate hydrolases"/>
    <property type="match status" value="1"/>
</dbReference>
<dbReference type="GO" id="GO:0005737">
    <property type="term" value="C:cytoplasm"/>
    <property type="evidence" value="ECO:0007669"/>
    <property type="project" value="UniProtKB-ARBA"/>
</dbReference>
<dbReference type="GO" id="GO:0051537">
    <property type="term" value="F:2 iron, 2 sulfur cluster binding"/>
    <property type="evidence" value="ECO:0007669"/>
    <property type="project" value="UniProtKB-KW"/>
</dbReference>
<dbReference type="InterPro" id="IPR036640">
    <property type="entry name" value="ABC1_TM_sf"/>
</dbReference>
<feature type="transmembrane region" description="Helical" evidence="20">
    <location>
        <begin position="14"/>
        <end position="35"/>
    </location>
</feature>
<dbReference type="Gene3D" id="3.30.365.10">
    <property type="entry name" value="Aldehyde oxidase/xanthine dehydrogenase, molybdopterin binding domain"/>
    <property type="match status" value="4"/>
</dbReference>
<dbReference type="Gene3D" id="3.30.465.10">
    <property type="match status" value="1"/>
</dbReference>
<dbReference type="InterPro" id="IPR003439">
    <property type="entry name" value="ABC_transporter-like_ATP-bd"/>
</dbReference>
<dbReference type="GO" id="GO:0016491">
    <property type="term" value="F:oxidoreductase activity"/>
    <property type="evidence" value="ECO:0007669"/>
    <property type="project" value="UniProtKB-KW"/>
</dbReference>
<evidence type="ECO:0000256" key="11">
    <source>
        <dbReference type="ARBA" id="ARBA00022741"/>
    </source>
</evidence>
<keyword evidence="6" id="KW-0500">Molybdenum</keyword>
<dbReference type="FunFam" id="3.30.365.10:FF:000001">
    <property type="entry name" value="Xanthine dehydrogenase oxidase"/>
    <property type="match status" value="1"/>
</dbReference>
<keyword evidence="12" id="KW-0274">FAD</keyword>
<dbReference type="InterPro" id="IPR036856">
    <property type="entry name" value="Ald_Oxase/Xan_DH_a/b_sf"/>
</dbReference>
<keyword evidence="18 20" id="KW-0472">Membrane</keyword>
<dbReference type="GO" id="GO:0140359">
    <property type="term" value="F:ABC-type transporter activity"/>
    <property type="evidence" value="ECO:0007669"/>
    <property type="project" value="InterPro"/>
</dbReference>
<dbReference type="PROSITE" id="PS00211">
    <property type="entry name" value="ABC_TRANSPORTER_1"/>
    <property type="match status" value="1"/>
</dbReference>
<keyword evidence="16" id="KW-0408">Iron</keyword>
<dbReference type="InterPro" id="IPR016166">
    <property type="entry name" value="FAD-bd_PCMH"/>
</dbReference>
<dbReference type="SUPFAM" id="SSF90123">
    <property type="entry name" value="ABC transporter transmembrane region"/>
    <property type="match status" value="1"/>
</dbReference>
<comment type="cofactor">
    <cofactor evidence="19">
        <name>[2Fe-2S] cluster</name>
        <dbReference type="ChEBI" id="CHEBI:190135"/>
    </cofactor>
</comment>
<feature type="domain" description="ABC transporter" evidence="21">
    <location>
        <begin position="82"/>
        <end position="317"/>
    </location>
</feature>
<dbReference type="InterPro" id="IPR016169">
    <property type="entry name" value="FAD-bd_PCMH_sub2"/>
</dbReference>
<dbReference type="SUPFAM" id="SSF56176">
    <property type="entry name" value="FAD-binding/transporter-associated domain-like"/>
    <property type="match status" value="1"/>
</dbReference>
<dbReference type="InterPro" id="IPR036318">
    <property type="entry name" value="FAD-bd_PCMH-like_sf"/>
</dbReference>
<dbReference type="FunFam" id="3.40.50.300:FF:000604">
    <property type="entry name" value="ABC transporter B family member 28"/>
    <property type="match status" value="1"/>
</dbReference>
<name>A0A814VQA0_9BILA</name>
<sequence>MHQQGPDKLSFDDLLVIVLTSVRMFTLIAAVSPFMQLLEEARGALAPVFQLIDEEKNTSVNETQISQNSVSSEDVINMNGDIQFNNINFAYPARSEVLVLQNLTLTARAGEITALVGSSGSGKSTCVSLLCRFYEPLSGRIAINNRSIIDYNLKQFRQKIGVVSQEPILFATSIYENIRLGKENATRAEIEEAARQASAHDFIMHLPNKYDTVVGERGVQLSGGEKQRVALARALVKQPTLLLLDEATSALDNANEKIVQEALDRACKAERSRHHSNSEFDNEVKYTVFAASGSKLAQRIGAKAFAHYLRQEMAFFDRLENSSGAICHRLTSDALAVQQMAGTRLGILCESVTTFGIGITFGFLFSWQLTLTLFFYIVSLFVVAFMHIRWQVRLNKRSDCIVGSATRCRYPSQYAYGETVGTSFEWYRPISLNELIQLRHSYPGNQSKLIFGNTRAEFERKYNQMNCSHLISITHIRELQELKRTDDSLYIGAGVTFARLKSKLIQWKNEDKFCRALLDQMKHFASTQIRNVASIGGNIVSASPISDINPILEAAGAILELHCGDNEKVRQIQLCDFFLGNRHVSMADNEILIAIHIPLEKSSNKYFLRSYKQARRRDDSKGIVSAAFKVELEKLNLADNQWKIVSVCFSFGGMASKTISAKNTQQQLIGLSWTKQTINQAYELLIKEISLDELSPGGQYQYRRTLMQSFLFKFYSYVCNELRESVIDSVDFSYHRGISHGQQTIPERPQTQKYVGSSLSHQSAYLHTTGEAIYVDDMPSYINTLYAAPVLSTKANARIKHIDIDDASKVAGFVSFVNYTDVPNSNKLGNILPDEEVFVSSIALCVGAIIGLVVCESEHAAKLAANLVKIDYELLPLRIFSIEDAIDHQSYFGDEICLQRGDVEKVFLDAEHVLEDTLFIGGQEHFYMETQSCMVVPSNDDQEINIYVGTQNLTTTQELIALVLGRDVNRITCHVKRVGGAFGGKETRSLPLCAAAAVAAVKLGRPVRLNLERRVDMSITGHRHPFKIKYKIAFNNEGRFLGLDMQMWSNAGCTLDASQYVMELSMLHMGNTYKFPNIRIRGRVCKTHLPSNTAFRGFGGPQAMLACETIIEHIAAYLKCDPFTIRCLNLFKEGDVTHYGQILELWNVPRILDELTKSSDFIQRQFNVREFNRKNMYRKRGISMIPVKFGIGFTAQFLNQAGALVHVYKDGSVILTHGGIEMGQGLHTKMIAIAAEILACDIDRIRISETATDKSHNLSPTAGSTSSDLNGMAVRHACEQIRQRLDTLIIDNNVHISWEDLIKQAYFARVDLCARGFYITPNMFDADFTKNQANYNYFTQGAAVTEVELDVLAGDWHLLRVDILMDVGISLNPHIDIGQIEGGFMQGIGLYTMEELIWGDEKLNKWIPPGELFTCGVNTYKIPSFSDVPIDFRVSLLSDSLNPRAIYSSKGIGEPPVLLAASAFFALKQACKAYREQQGLSDYFTLHSPATVERLRMVCVDDFTQRACADEHEIFQPTGSY</sequence>
<evidence type="ECO:0000256" key="15">
    <source>
        <dbReference type="ARBA" id="ARBA00023002"/>
    </source>
</evidence>
<dbReference type="InterPro" id="IPR003593">
    <property type="entry name" value="AAA+_ATPase"/>
</dbReference>
<gene>
    <name evidence="24" type="ORF">RFH988_LOCUS24018</name>
</gene>
<dbReference type="InterPro" id="IPR036683">
    <property type="entry name" value="CO_DH_flav_C_dom_sf"/>
</dbReference>
<dbReference type="PANTHER" id="PTHR45444:SF3">
    <property type="entry name" value="XANTHINE DEHYDROGENASE"/>
    <property type="match status" value="1"/>
</dbReference>
<evidence type="ECO:0000256" key="9">
    <source>
        <dbReference type="ARBA" id="ARBA00022714"/>
    </source>
</evidence>
<evidence type="ECO:0000256" key="20">
    <source>
        <dbReference type="SAM" id="Phobius"/>
    </source>
</evidence>
<dbReference type="Pfam" id="PF02738">
    <property type="entry name" value="MoCoBD_1"/>
    <property type="match status" value="1"/>
</dbReference>
<keyword evidence="11" id="KW-0547">Nucleotide-binding</keyword>
<dbReference type="InterPro" id="IPR005107">
    <property type="entry name" value="CO_DH_flav_C"/>
</dbReference>
<dbReference type="InterPro" id="IPR037165">
    <property type="entry name" value="AldOxase/xan_DH_Mopterin-bd_sf"/>
</dbReference>
<keyword evidence="5" id="KW-0813">Transport</keyword>
<keyword evidence="13" id="KW-0067">ATP-binding</keyword>
<dbReference type="FunFam" id="3.30.465.10:FF:000004">
    <property type="entry name" value="Xanthine dehydrogenase/oxidase"/>
    <property type="match status" value="1"/>
</dbReference>